<dbReference type="Proteomes" id="UP000019678">
    <property type="component" value="Unassembled WGS sequence"/>
</dbReference>
<accession>A0A017T3B8</accession>
<dbReference type="EMBL" id="ASRX01000048">
    <property type="protein sequence ID" value="EYF03345.1"/>
    <property type="molecule type" value="Genomic_DNA"/>
</dbReference>
<keyword evidence="2" id="KW-1185">Reference proteome</keyword>
<protein>
    <submittedName>
        <fullName evidence="1">Uncharacterized protein</fullName>
    </submittedName>
</protein>
<evidence type="ECO:0000313" key="1">
    <source>
        <dbReference type="EMBL" id="EYF03345.1"/>
    </source>
</evidence>
<gene>
    <name evidence="1" type="ORF">CAP_5677</name>
</gene>
<evidence type="ECO:0000313" key="2">
    <source>
        <dbReference type="Proteomes" id="UP000019678"/>
    </source>
</evidence>
<proteinExistence type="predicted"/>
<name>A0A017T3B8_9BACT</name>
<comment type="caution">
    <text evidence="1">The sequence shown here is derived from an EMBL/GenBank/DDBJ whole genome shotgun (WGS) entry which is preliminary data.</text>
</comment>
<sequence>MEKGAARVIDIEGQAMVTDAAHAARCRTHAASGRECVTSGGRRLRAAAHARRTATARRR</sequence>
<reference evidence="1 2" key="1">
    <citation type="submission" date="2013-05" db="EMBL/GenBank/DDBJ databases">
        <title>Genome assembly of Chondromyces apiculatus DSM 436.</title>
        <authorList>
            <person name="Sharma G."/>
            <person name="Khatri I."/>
            <person name="Kaur C."/>
            <person name="Mayilraj S."/>
            <person name="Subramanian S."/>
        </authorList>
    </citation>
    <scope>NUCLEOTIDE SEQUENCE [LARGE SCALE GENOMIC DNA]</scope>
    <source>
        <strain evidence="1 2">DSM 436</strain>
    </source>
</reference>
<dbReference type="AlphaFoldDB" id="A0A017T3B8"/>
<organism evidence="1 2">
    <name type="scientific">Chondromyces apiculatus DSM 436</name>
    <dbReference type="NCBI Taxonomy" id="1192034"/>
    <lineage>
        <taxon>Bacteria</taxon>
        <taxon>Pseudomonadati</taxon>
        <taxon>Myxococcota</taxon>
        <taxon>Polyangia</taxon>
        <taxon>Polyangiales</taxon>
        <taxon>Polyangiaceae</taxon>
        <taxon>Chondromyces</taxon>
    </lineage>
</organism>